<dbReference type="Proteomes" id="UP000191285">
    <property type="component" value="Unassembled WGS sequence"/>
</dbReference>
<reference evidence="2" key="1">
    <citation type="journal article" date="2017" name="Nat. Microbiol.">
        <title>Global analysis of biosynthetic gene clusters reveals vast potential of secondary metabolite production in Penicillium species.</title>
        <authorList>
            <person name="Nielsen J.C."/>
            <person name="Grijseels S."/>
            <person name="Prigent S."/>
            <person name="Ji B."/>
            <person name="Dainat J."/>
            <person name="Nielsen K.F."/>
            <person name="Frisvad J.C."/>
            <person name="Workman M."/>
            <person name="Nielsen J."/>
        </authorList>
    </citation>
    <scope>NUCLEOTIDE SEQUENCE [LARGE SCALE GENOMIC DNA]</scope>
    <source>
        <strain evidence="2">IBT 24891</strain>
    </source>
</reference>
<dbReference type="OrthoDB" id="2993351at2759"/>
<organism evidence="1 2">
    <name type="scientific">Penicillium steckii</name>
    <dbReference type="NCBI Taxonomy" id="303698"/>
    <lineage>
        <taxon>Eukaryota</taxon>
        <taxon>Fungi</taxon>
        <taxon>Dikarya</taxon>
        <taxon>Ascomycota</taxon>
        <taxon>Pezizomycotina</taxon>
        <taxon>Eurotiomycetes</taxon>
        <taxon>Eurotiomycetidae</taxon>
        <taxon>Eurotiales</taxon>
        <taxon>Aspergillaceae</taxon>
        <taxon>Penicillium</taxon>
    </lineage>
</organism>
<proteinExistence type="predicted"/>
<dbReference type="EMBL" id="MLKD01000023">
    <property type="protein sequence ID" value="OQE16779.1"/>
    <property type="molecule type" value="Genomic_DNA"/>
</dbReference>
<protein>
    <recommendedName>
        <fullName evidence="3">DUF3669 domain-containing protein</fullName>
    </recommendedName>
</protein>
<keyword evidence="2" id="KW-1185">Reference proteome</keyword>
<evidence type="ECO:0000313" key="2">
    <source>
        <dbReference type="Proteomes" id="UP000191285"/>
    </source>
</evidence>
<evidence type="ECO:0000313" key="1">
    <source>
        <dbReference type="EMBL" id="OQE16779.1"/>
    </source>
</evidence>
<sequence>MSQLDTSNEELADPGTSFSGPNATRIFLNATDLYSRFAQSGHFQPNLKIINEIGSGLQGSIFEIVGESYVFKKESPGNEFRSSNLRREHKTHCDVSTAFEGHSATSSLIHVPRPYKFISRIPGHQDSDVFWDEIFTNIPQDYRTRGDVVTMGRILPLPKIVRKALITYFCGRGRDRDFSITDIEFLLNNPSNKHCLARVYLGMTNGSIDSNTPAPLRNFPLNLGFMEEIEIDTHTLAREMGKAYATLHWGAATNGDDIEFVLGTSTLEQPGTSTTQFQQRAVGLYLLDFGQCKAVDLTQDSDVVYQAFKGAMVTGDNQLFIPHASTNPGLFATFKKGYIDAGSIILSDKCLDDKFSLEDFMQEYEEYAEDLVY</sequence>
<gene>
    <name evidence="1" type="ORF">PENSTE_c023G03529</name>
</gene>
<accession>A0A1V6SSZ7</accession>
<dbReference type="AlphaFoldDB" id="A0A1V6SSZ7"/>
<dbReference type="PANTHER" id="PTHR40780">
    <property type="entry name" value="DUF3669 DOMAIN-CONTAINING PROTEIN"/>
    <property type="match status" value="1"/>
</dbReference>
<comment type="caution">
    <text evidence="1">The sequence shown here is derived from an EMBL/GenBank/DDBJ whole genome shotgun (WGS) entry which is preliminary data.</text>
</comment>
<evidence type="ECO:0008006" key="3">
    <source>
        <dbReference type="Google" id="ProtNLM"/>
    </source>
</evidence>
<name>A0A1V6SSZ7_9EURO</name>
<dbReference type="PANTHER" id="PTHR40780:SF2">
    <property type="entry name" value="DUF3669 DOMAIN-CONTAINING PROTEIN"/>
    <property type="match status" value="1"/>
</dbReference>